<organism evidence="1">
    <name type="scientific">Streptomyces sp. R11</name>
    <dbReference type="NCBI Taxonomy" id="3238625"/>
    <lineage>
        <taxon>Bacteria</taxon>
        <taxon>Bacillati</taxon>
        <taxon>Actinomycetota</taxon>
        <taxon>Actinomycetes</taxon>
        <taxon>Kitasatosporales</taxon>
        <taxon>Streptomycetaceae</taxon>
        <taxon>Streptomyces</taxon>
    </lineage>
</organism>
<sequence length="64" mass="6954">MNLGRFTAEEHYRLTHALADAHLPDEARSLLPAADAILGELSENAAKGARKLAEETAARVRELT</sequence>
<gene>
    <name evidence="1" type="ORF">AB5J55_33030</name>
</gene>
<name>A0AB39N8A0_9ACTN</name>
<protein>
    <submittedName>
        <fullName evidence="1">Uncharacterized protein</fullName>
    </submittedName>
</protein>
<evidence type="ECO:0000313" key="1">
    <source>
        <dbReference type="EMBL" id="XDQ14124.1"/>
    </source>
</evidence>
<dbReference type="RefSeq" id="WP_369274107.1">
    <property type="nucleotide sequence ID" value="NZ_CP163432.1"/>
</dbReference>
<dbReference type="EMBL" id="CP163432">
    <property type="protein sequence ID" value="XDQ14124.1"/>
    <property type="molecule type" value="Genomic_DNA"/>
</dbReference>
<reference evidence="1" key="1">
    <citation type="submission" date="2024-07" db="EMBL/GenBank/DDBJ databases">
        <authorList>
            <person name="Yu S.T."/>
        </authorList>
    </citation>
    <scope>NUCLEOTIDE SEQUENCE</scope>
    <source>
        <strain evidence="1">R11</strain>
    </source>
</reference>
<accession>A0AB39N8A0</accession>
<proteinExistence type="predicted"/>
<dbReference type="AlphaFoldDB" id="A0AB39N8A0"/>